<proteinExistence type="predicted"/>
<dbReference type="Proteomes" id="UP001417504">
    <property type="component" value="Unassembled WGS sequence"/>
</dbReference>
<evidence type="ECO:0000313" key="2">
    <source>
        <dbReference type="Proteomes" id="UP001417504"/>
    </source>
</evidence>
<accession>A0AAP0JPR6</accession>
<dbReference type="EMBL" id="JBBNAE010000003">
    <property type="protein sequence ID" value="KAK9137907.1"/>
    <property type="molecule type" value="Genomic_DNA"/>
</dbReference>
<sequence length="52" mass="5654">MFLPWCSSSNSCSHGEYLQVVMIHLQGQRVLALASMALANSAPIPEPLQLGR</sequence>
<reference evidence="1 2" key="1">
    <citation type="submission" date="2024-01" db="EMBL/GenBank/DDBJ databases">
        <title>Genome assemblies of Stephania.</title>
        <authorList>
            <person name="Yang L."/>
        </authorList>
    </citation>
    <scope>NUCLEOTIDE SEQUENCE [LARGE SCALE GENOMIC DNA]</scope>
    <source>
        <strain evidence="1">QJT</strain>
        <tissue evidence="1">Leaf</tissue>
    </source>
</reference>
<keyword evidence="2" id="KW-1185">Reference proteome</keyword>
<gene>
    <name evidence="1" type="ORF">Sjap_008501</name>
</gene>
<protein>
    <submittedName>
        <fullName evidence="1">Uncharacterized protein</fullName>
    </submittedName>
</protein>
<dbReference type="AlphaFoldDB" id="A0AAP0JPR6"/>
<name>A0AAP0JPR6_9MAGN</name>
<comment type="caution">
    <text evidence="1">The sequence shown here is derived from an EMBL/GenBank/DDBJ whole genome shotgun (WGS) entry which is preliminary data.</text>
</comment>
<organism evidence="1 2">
    <name type="scientific">Stephania japonica</name>
    <dbReference type="NCBI Taxonomy" id="461633"/>
    <lineage>
        <taxon>Eukaryota</taxon>
        <taxon>Viridiplantae</taxon>
        <taxon>Streptophyta</taxon>
        <taxon>Embryophyta</taxon>
        <taxon>Tracheophyta</taxon>
        <taxon>Spermatophyta</taxon>
        <taxon>Magnoliopsida</taxon>
        <taxon>Ranunculales</taxon>
        <taxon>Menispermaceae</taxon>
        <taxon>Menispermoideae</taxon>
        <taxon>Cissampelideae</taxon>
        <taxon>Stephania</taxon>
    </lineage>
</organism>
<evidence type="ECO:0000313" key="1">
    <source>
        <dbReference type="EMBL" id="KAK9137907.1"/>
    </source>
</evidence>